<keyword evidence="8" id="KW-1185">Reference proteome</keyword>
<feature type="domain" description="Peptidase A1" evidence="6">
    <location>
        <begin position="98"/>
        <end position="410"/>
    </location>
</feature>
<keyword evidence="2" id="KW-0645">Protease</keyword>
<dbReference type="Pfam" id="PF00026">
    <property type="entry name" value="Asp"/>
    <property type="match status" value="1"/>
</dbReference>
<accession>A0A2B7WQ30</accession>
<dbReference type="InterPro" id="IPR034163">
    <property type="entry name" value="Aspergillopepsin-like_cat_dom"/>
</dbReference>
<dbReference type="Gene3D" id="2.40.70.10">
    <property type="entry name" value="Acid Proteases"/>
    <property type="match status" value="2"/>
</dbReference>
<evidence type="ECO:0000313" key="7">
    <source>
        <dbReference type="EMBL" id="PGG98732.1"/>
    </source>
</evidence>
<dbReference type="OrthoDB" id="2747330at2759"/>
<dbReference type="InterPro" id="IPR033121">
    <property type="entry name" value="PEPTIDASE_A1"/>
</dbReference>
<evidence type="ECO:0000256" key="5">
    <source>
        <dbReference type="SAM" id="SignalP"/>
    </source>
</evidence>
<evidence type="ECO:0000256" key="1">
    <source>
        <dbReference type="ARBA" id="ARBA00007447"/>
    </source>
</evidence>
<dbReference type="PANTHER" id="PTHR47966">
    <property type="entry name" value="BETA-SITE APP-CLEAVING ENZYME, ISOFORM A-RELATED"/>
    <property type="match status" value="1"/>
</dbReference>
<proteinExistence type="inferred from homology"/>
<gene>
    <name evidence="7" type="ORF">GX51_06662</name>
</gene>
<dbReference type="STRING" id="2060905.A0A2B7WQ30"/>
<organism evidence="7 8">
    <name type="scientific">Blastomyces parvus</name>
    <dbReference type="NCBI Taxonomy" id="2060905"/>
    <lineage>
        <taxon>Eukaryota</taxon>
        <taxon>Fungi</taxon>
        <taxon>Dikarya</taxon>
        <taxon>Ascomycota</taxon>
        <taxon>Pezizomycotina</taxon>
        <taxon>Eurotiomycetes</taxon>
        <taxon>Eurotiomycetidae</taxon>
        <taxon>Onygenales</taxon>
        <taxon>Ajellomycetaceae</taxon>
        <taxon>Blastomyces</taxon>
    </lineage>
</organism>
<evidence type="ECO:0000256" key="2">
    <source>
        <dbReference type="ARBA" id="ARBA00022670"/>
    </source>
</evidence>
<protein>
    <recommendedName>
        <fullName evidence="6">Peptidase A1 domain-containing protein</fullName>
    </recommendedName>
</protein>
<feature type="chain" id="PRO_5012180015" description="Peptidase A1 domain-containing protein" evidence="5">
    <location>
        <begin position="21"/>
        <end position="423"/>
    </location>
</feature>
<dbReference type="InterPro" id="IPR021109">
    <property type="entry name" value="Peptidase_aspartic_dom_sf"/>
</dbReference>
<keyword evidence="3" id="KW-0064">Aspartyl protease</keyword>
<keyword evidence="4" id="KW-0378">Hydrolase</keyword>
<dbReference type="PROSITE" id="PS51767">
    <property type="entry name" value="PEPTIDASE_A1"/>
    <property type="match status" value="1"/>
</dbReference>
<comment type="caution">
    <text evidence="7">The sequence shown here is derived from an EMBL/GenBank/DDBJ whole genome shotgun (WGS) entry which is preliminary data.</text>
</comment>
<feature type="signal peptide" evidence="5">
    <location>
        <begin position="1"/>
        <end position="20"/>
    </location>
</feature>
<dbReference type="Proteomes" id="UP000224080">
    <property type="component" value="Unassembled WGS sequence"/>
</dbReference>
<dbReference type="GO" id="GO:0004190">
    <property type="term" value="F:aspartic-type endopeptidase activity"/>
    <property type="evidence" value="ECO:0007669"/>
    <property type="project" value="UniProtKB-KW"/>
</dbReference>
<evidence type="ECO:0000256" key="3">
    <source>
        <dbReference type="ARBA" id="ARBA00022750"/>
    </source>
</evidence>
<comment type="similarity">
    <text evidence="1">Belongs to the peptidase A1 family.</text>
</comment>
<dbReference type="GO" id="GO:0006508">
    <property type="term" value="P:proteolysis"/>
    <property type="evidence" value="ECO:0007669"/>
    <property type="project" value="UniProtKB-KW"/>
</dbReference>
<dbReference type="AlphaFoldDB" id="A0A2B7WQ30"/>
<dbReference type="PANTHER" id="PTHR47966:SF2">
    <property type="entry name" value="ASPERGILLOPEPSIN-1-RELATED"/>
    <property type="match status" value="1"/>
</dbReference>
<name>A0A2B7WQ30_9EURO</name>
<dbReference type="SUPFAM" id="SSF50630">
    <property type="entry name" value="Acid proteases"/>
    <property type="match status" value="1"/>
</dbReference>
<dbReference type="EMBL" id="PDNC01000114">
    <property type="protein sequence ID" value="PGG98732.1"/>
    <property type="molecule type" value="Genomic_DNA"/>
</dbReference>
<evidence type="ECO:0000256" key="4">
    <source>
        <dbReference type="ARBA" id="ARBA00022801"/>
    </source>
</evidence>
<dbReference type="PRINTS" id="PR00792">
    <property type="entry name" value="PEPSIN"/>
</dbReference>
<dbReference type="CDD" id="cd06097">
    <property type="entry name" value="Aspergillopepsin_like"/>
    <property type="match status" value="1"/>
</dbReference>
<evidence type="ECO:0000313" key="8">
    <source>
        <dbReference type="Proteomes" id="UP000224080"/>
    </source>
</evidence>
<keyword evidence="5" id="KW-0732">Signal</keyword>
<reference evidence="7 8" key="1">
    <citation type="submission" date="2017-10" db="EMBL/GenBank/DDBJ databases">
        <title>Comparative genomics in systemic dimorphic fungi from Ajellomycetaceae.</title>
        <authorList>
            <person name="Munoz J.F."/>
            <person name="Mcewen J.G."/>
            <person name="Clay O.K."/>
            <person name="Cuomo C.A."/>
        </authorList>
    </citation>
    <scope>NUCLEOTIDE SEQUENCE [LARGE SCALE GENOMIC DNA]</scope>
    <source>
        <strain evidence="7 8">UAMH130</strain>
    </source>
</reference>
<evidence type="ECO:0000259" key="6">
    <source>
        <dbReference type="PROSITE" id="PS51767"/>
    </source>
</evidence>
<sequence length="423" mass="46138">MRRLGTINIAVALLSTLASSGPIEKRSGFSIQQVSKCRLTPRSPMEEYAMAVLRADRAIFAKLNGALDSINDLLDVIKYEKSAIRTVSATPEPYDNEYLSPVNVAGKIMNMVLDTGSADLWVFSSQQPLAERSSHAFYTPPPGKLPMNGSSWEVNYGDGSFASGNVYIDRVSISDVVSPSQSIQTAQKVGETFIVDSNLDGVLGLAFPSVNNVRPEKQLGFFDNVKDTLPEPLFAVSLKKNKPGTFDFGFVDDDKYNGNITYTPVHDGGFWSISTTGYAVGNSTRNTSTPIKGFLDTGTTMMLLPEPIINDYYSQVPGSTKITGLENAFLNGWIFPCNATIPPFSLIIENNYRATIPPEHIILSPFYGGGDTPMCFGSMQAAIHEVVFGDILFKSQYVVFDTVGPRVGFARQPQQKLEEDVVG</sequence>
<dbReference type="InterPro" id="IPR001461">
    <property type="entry name" value="Aspartic_peptidase_A1"/>
</dbReference>